<dbReference type="Proteomes" id="UP001169760">
    <property type="component" value="Unassembled WGS sequence"/>
</dbReference>
<evidence type="ECO:0000256" key="1">
    <source>
        <dbReference type="SAM" id="MobiDB-lite"/>
    </source>
</evidence>
<reference evidence="2" key="1">
    <citation type="submission" date="2023-07" db="EMBL/GenBank/DDBJ databases">
        <title>Genome content predicts the carbon catabolic preferences of heterotrophic bacteria.</title>
        <authorList>
            <person name="Gralka M."/>
        </authorList>
    </citation>
    <scope>NUCLEOTIDE SEQUENCE</scope>
    <source>
        <strain evidence="2">I3M17_2</strain>
    </source>
</reference>
<dbReference type="AlphaFoldDB" id="A0AAW7WZI8"/>
<sequence>MEASAFEQNASQRERRAKRENNTQVLESILSELQRLTLHQLEGFGWRLAFVRRPLFQDPIVVVVNCENSKYGVLEDDGSINVEHNIQIRH</sequence>
<dbReference type="EMBL" id="JAUOPB010000001">
    <property type="protein sequence ID" value="MDO6420996.1"/>
    <property type="molecule type" value="Genomic_DNA"/>
</dbReference>
<evidence type="ECO:0000313" key="3">
    <source>
        <dbReference type="Proteomes" id="UP001169760"/>
    </source>
</evidence>
<feature type="compositionally biased region" description="Basic and acidic residues" evidence="1">
    <location>
        <begin position="12"/>
        <end position="21"/>
    </location>
</feature>
<evidence type="ECO:0000313" key="2">
    <source>
        <dbReference type="EMBL" id="MDO6420996.1"/>
    </source>
</evidence>
<comment type="caution">
    <text evidence="2">The sequence shown here is derived from an EMBL/GenBank/DDBJ whole genome shotgun (WGS) entry which is preliminary data.</text>
</comment>
<name>A0AAW7WZI8_9GAMM</name>
<protein>
    <submittedName>
        <fullName evidence="2">Uncharacterized protein</fullName>
    </submittedName>
</protein>
<proteinExistence type="predicted"/>
<feature type="region of interest" description="Disordered" evidence="1">
    <location>
        <begin position="1"/>
        <end position="21"/>
    </location>
</feature>
<accession>A0AAW7WZI8</accession>
<feature type="compositionally biased region" description="Polar residues" evidence="1">
    <location>
        <begin position="1"/>
        <end position="11"/>
    </location>
</feature>
<gene>
    <name evidence="2" type="ORF">Q4521_00775</name>
</gene>
<organism evidence="2 3">
    <name type="scientific">Saccharophagus degradans</name>
    <dbReference type="NCBI Taxonomy" id="86304"/>
    <lineage>
        <taxon>Bacteria</taxon>
        <taxon>Pseudomonadati</taxon>
        <taxon>Pseudomonadota</taxon>
        <taxon>Gammaproteobacteria</taxon>
        <taxon>Cellvibrionales</taxon>
        <taxon>Cellvibrionaceae</taxon>
        <taxon>Saccharophagus</taxon>
    </lineage>
</organism>
<dbReference type="RefSeq" id="WP_280948184.1">
    <property type="nucleotide sequence ID" value="NZ_CP123764.1"/>
</dbReference>